<feature type="region of interest" description="Disordered" evidence="3">
    <location>
        <begin position="418"/>
        <end position="442"/>
    </location>
</feature>
<keyword evidence="7" id="KW-1185">Reference proteome</keyword>
<evidence type="ECO:0000259" key="5">
    <source>
        <dbReference type="Pfam" id="PF13579"/>
    </source>
</evidence>
<keyword evidence="1 6" id="KW-0328">Glycosyltransferase</keyword>
<keyword evidence="2 6" id="KW-0808">Transferase</keyword>
<proteinExistence type="predicted"/>
<reference evidence="6 7" key="1">
    <citation type="submission" date="2023-05" db="EMBL/GenBank/DDBJ databases">
        <title>Streptomyces fuscus sp. nov., a brown-black pigment producing actinomyces isolated from dry sand of Sea duck farm.</title>
        <authorList>
            <person name="Xie J."/>
            <person name="Shen N."/>
        </authorList>
    </citation>
    <scope>NUCLEOTIDE SEQUENCE [LARGE SCALE GENOMIC DNA]</scope>
    <source>
        <strain evidence="6 7">CGMCC 4.1745</strain>
    </source>
</reference>
<accession>A0ABU3JZP8</accession>
<feature type="domain" description="Glycosyltransferase subfamily 4-like N-terminal" evidence="5">
    <location>
        <begin position="48"/>
        <end position="204"/>
    </location>
</feature>
<organism evidence="6 7">
    <name type="scientific">Streptomyces lusitanus</name>
    <dbReference type="NCBI Taxonomy" id="68232"/>
    <lineage>
        <taxon>Bacteria</taxon>
        <taxon>Bacillati</taxon>
        <taxon>Actinomycetota</taxon>
        <taxon>Actinomycetes</taxon>
        <taxon>Kitasatosporales</taxon>
        <taxon>Streptomycetaceae</taxon>
        <taxon>Streptomyces</taxon>
    </lineage>
</organism>
<evidence type="ECO:0000259" key="4">
    <source>
        <dbReference type="Pfam" id="PF00534"/>
    </source>
</evidence>
<dbReference type="Pfam" id="PF00534">
    <property type="entry name" value="Glycos_transf_1"/>
    <property type="match status" value="1"/>
</dbReference>
<dbReference type="Pfam" id="PF13579">
    <property type="entry name" value="Glyco_trans_4_4"/>
    <property type="match status" value="1"/>
</dbReference>
<evidence type="ECO:0000313" key="7">
    <source>
        <dbReference type="Proteomes" id="UP001249760"/>
    </source>
</evidence>
<dbReference type="InterPro" id="IPR028098">
    <property type="entry name" value="Glyco_trans_4-like_N"/>
</dbReference>
<dbReference type="Gene3D" id="3.40.50.2000">
    <property type="entry name" value="Glycogen Phosphorylase B"/>
    <property type="match status" value="2"/>
</dbReference>
<dbReference type="SUPFAM" id="SSF53756">
    <property type="entry name" value="UDP-Glycosyltransferase/glycogen phosphorylase"/>
    <property type="match status" value="1"/>
</dbReference>
<sequence length="442" mass="46580">MNGTPADGRSPRTTATTRAGGRTSSGRVRNDGPLRIVRLANFVAPASGGLRTALRELGKGYRAAGHQPVLVVPGERASDRETEQGRVITLPGPLLPGTGGYRVLTDRARIAALLQELAPDRLEVSDRTTLRWTGTWARRARVPAVMVSHETADGVLRTWGLPEAAARRAADALNTRTAHTYARVVCTTEFAEREFVRIGARNVVRAPLGVDLVERHPALRDPALRARYADATQTLLVMCSRLSLEKRPGTALDALEALRRHGRRAVLVVAGDGPLRARLERHARERGLPVTFLGHVRDREFLGALQATADVCLAPGPAETFGLAALEAMACGTPVVASASSALPEVIGASGAIAEDRGEAFADAVELLLERPWPARREAARARAGCFGWDASVAAFLAAHDAPSAGVTAPAGVAAPGPVLPAAPDGRTGATPVRPAAPRGFS</sequence>
<dbReference type="PANTHER" id="PTHR45947">
    <property type="entry name" value="SULFOQUINOVOSYL TRANSFERASE SQD2"/>
    <property type="match status" value="1"/>
</dbReference>
<evidence type="ECO:0000256" key="1">
    <source>
        <dbReference type="ARBA" id="ARBA00022676"/>
    </source>
</evidence>
<dbReference type="RefSeq" id="WP_394310970.1">
    <property type="nucleotide sequence ID" value="NZ_JASKMA010000029.1"/>
</dbReference>
<dbReference type="InterPro" id="IPR001296">
    <property type="entry name" value="Glyco_trans_1"/>
</dbReference>
<gene>
    <name evidence="6" type="ORF">QNO04_28640</name>
</gene>
<dbReference type="InterPro" id="IPR050194">
    <property type="entry name" value="Glycosyltransferase_grp1"/>
</dbReference>
<name>A0ABU3JZP8_9ACTN</name>
<feature type="compositionally biased region" description="Low complexity" evidence="3">
    <location>
        <begin position="11"/>
        <end position="27"/>
    </location>
</feature>
<feature type="region of interest" description="Disordered" evidence="3">
    <location>
        <begin position="1"/>
        <end position="30"/>
    </location>
</feature>
<protein>
    <submittedName>
        <fullName evidence="6">Glycosyltransferase</fullName>
        <ecNumber evidence="6">2.4.-.-</ecNumber>
    </submittedName>
</protein>
<dbReference type="GO" id="GO:0016757">
    <property type="term" value="F:glycosyltransferase activity"/>
    <property type="evidence" value="ECO:0007669"/>
    <property type="project" value="UniProtKB-KW"/>
</dbReference>
<dbReference type="EC" id="2.4.-.-" evidence="6"/>
<evidence type="ECO:0000313" key="6">
    <source>
        <dbReference type="EMBL" id="MDT6987428.1"/>
    </source>
</evidence>
<evidence type="ECO:0000256" key="3">
    <source>
        <dbReference type="SAM" id="MobiDB-lite"/>
    </source>
</evidence>
<evidence type="ECO:0000256" key="2">
    <source>
        <dbReference type="ARBA" id="ARBA00022679"/>
    </source>
</evidence>
<feature type="domain" description="Glycosyl transferase family 1" evidence="4">
    <location>
        <begin position="231"/>
        <end position="378"/>
    </location>
</feature>
<comment type="caution">
    <text evidence="6">The sequence shown here is derived from an EMBL/GenBank/DDBJ whole genome shotgun (WGS) entry which is preliminary data.</text>
</comment>
<dbReference type="EMBL" id="JASKMA010000029">
    <property type="protein sequence ID" value="MDT6987428.1"/>
    <property type="molecule type" value="Genomic_DNA"/>
</dbReference>
<dbReference type="PANTHER" id="PTHR45947:SF3">
    <property type="entry name" value="SULFOQUINOVOSYL TRANSFERASE SQD2"/>
    <property type="match status" value="1"/>
</dbReference>
<dbReference type="Proteomes" id="UP001249760">
    <property type="component" value="Unassembled WGS sequence"/>
</dbReference>